<dbReference type="InterPro" id="IPR000182">
    <property type="entry name" value="GNAT_dom"/>
</dbReference>
<dbReference type="SUPFAM" id="SSF55729">
    <property type="entry name" value="Acyl-CoA N-acyltransferases (Nat)"/>
    <property type="match status" value="1"/>
</dbReference>
<comment type="caution">
    <text evidence="3">The sequence shown here is derived from an EMBL/GenBank/DDBJ whole genome shotgun (WGS) entry which is preliminary data.</text>
</comment>
<dbReference type="PANTHER" id="PTHR13947:SF37">
    <property type="entry name" value="LD18367P"/>
    <property type="match status" value="1"/>
</dbReference>
<evidence type="ECO:0000313" key="3">
    <source>
        <dbReference type="EMBL" id="MFC5420791.1"/>
    </source>
</evidence>
<dbReference type="GO" id="GO:0016746">
    <property type="term" value="F:acyltransferase activity"/>
    <property type="evidence" value="ECO:0007669"/>
    <property type="project" value="UniProtKB-KW"/>
</dbReference>
<keyword evidence="1 3" id="KW-0808">Transferase</keyword>
<evidence type="ECO:0000259" key="2">
    <source>
        <dbReference type="PROSITE" id="PS51186"/>
    </source>
</evidence>
<dbReference type="EMBL" id="JBHSLW010000020">
    <property type="protein sequence ID" value="MFC5420791.1"/>
    <property type="molecule type" value="Genomic_DNA"/>
</dbReference>
<dbReference type="Gene3D" id="3.40.630.30">
    <property type="match status" value="1"/>
</dbReference>
<dbReference type="PANTHER" id="PTHR13947">
    <property type="entry name" value="GNAT FAMILY N-ACETYLTRANSFERASE"/>
    <property type="match status" value="1"/>
</dbReference>
<organism evidence="3 4">
    <name type="scientific">Bosea eneae</name>
    <dbReference type="NCBI Taxonomy" id="151454"/>
    <lineage>
        <taxon>Bacteria</taxon>
        <taxon>Pseudomonadati</taxon>
        <taxon>Pseudomonadota</taxon>
        <taxon>Alphaproteobacteria</taxon>
        <taxon>Hyphomicrobiales</taxon>
        <taxon>Boseaceae</taxon>
        <taxon>Bosea</taxon>
    </lineage>
</organism>
<dbReference type="RefSeq" id="WP_377799186.1">
    <property type="nucleotide sequence ID" value="NZ_JBHSLW010000020.1"/>
</dbReference>
<sequence>MEIVVRPALPEDSVTLVELMLQAAGDTLQFILDDLEPRVSAGEVFKHMISSIDSECSYRHCWVAVVQSGAHAPVVGMMNAFPASLLSDQTTPSNLSSREVHLWPRTALQDWGSYCLNSLAVFPLYRRYGIASRLIEQAIDNAVSEGFGSVSLHVWADNASAVRLYRGKGFHEIDRAAIPWHPRLPHSGGSLLMRLSGLSGRIGSSAPSHNVVLAASDGSDDRDVSRPSDR</sequence>
<dbReference type="Pfam" id="PF00583">
    <property type="entry name" value="Acetyltransf_1"/>
    <property type="match status" value="1"/>
</dbReference>
<dbReference type="CDD" id="cd04301">
    <property type="entry name" value="NAT_SF"/>
    <property type="match status" value="1"/>
</dbReference>
<accession>A0ABW0IT17</accession>
<gene>
    <name evidence="3" type="ORF">ACFPOB_14630</name>
</gene>
<proteinExistence type="predicted"/>
<keyword evidence="3" id="KW-0012">Acyltransferase</keyword>
<protein>
    <submittedName>
        <fullName evidence="3">GNAT family N-acetyltransferase</fullName>
        <ecNumber evidence="3">2.3.1.-</ecNumber>
    </submittedName>
</protein>
<dbReference type="Proteomes" id="UP001596053">
    <property type="component" value="Unassembled WGS sequence"/>
</dbReference>
<name>A0ABW0IT17_9HYPH</name>
<evidence type="ECO:0000256" key="1">
    <source>
        <dbReference type="ARBA" id="ARBA00022679"/>
    </source>
</evidence>
<dbReference type="InterPro" id="IPR050769">
    <property type="entry name" value="NAT_camello-type"/>
</dbReference>
<dbReference type="PROSITE" id="PS51186">
    <property type="entry name" value="GNAT"/>
    <property type="match status" value="1"/>
</dbReference>
<keyword evidence="4" id="KW-1185">Reference proteome</keyword>
<reference evidence="4" key="1">
    <citation type="journal article" date="2019" name="Int. J. Syst. Evol. Microbiol.">
        <title>The Global Catalogue of Microorganisms (GCM) 10K type strain sequencing project: providing services to taxonomists for standard genome sequencing and annotation.</title>
        <authorList>
            <consortium name="The Broad Institute Genomics Platform"/>
            <consortium name="The Broad Institute Genome Sequencing Center for Infectious Disease"/>
            <person name="Wu L."/>
            <person name="Ma J."/>
        </authorList>
    </citation>
    <scope>NUCLEOTIDE SEQUENCE [LARGE SCALE GENOMIC DNA]</scope>
    <source>
        <strain evidence="4">NCAIM B.01391</strain>
    </source>
</reference>
<evidence type="ECO:0000313" key="4">
    <source>
        <dbReference type="Proteomes" id="UP001596053"/>
    </source>
</evidence>
<dbReference type="EC" id="2.3.1.-" evidence="3"/>
<dbReference type="InterPro" id="IPR016181">
    <property type="entry name" value="Acyl_CoA_acyltransferase"/>
</dbReference>
<feature type="domain" description="N-acetyltransferase" evidence="2">
    <location>
        <begin position="3"/>
        <end position="198"/>
    </location>
</feature>